<name>A0AA40BB27_9PEZI</name>
<evidence type="ECO:0000313" key="2">
    <source>
        <dbReference type="Proteomes" id="UP001172102"/>
    </source>
</evidence>
<keyword evidence="2" id="KW-1185">Reference proteome</keyword>
<comment type="caution">
    <text evidence="1">The sequence shown here is derived from an EMBL/GenBank/DDBJ whole genome shotgun (WGS) entry which is preliminary data.</text>
</comment>
<reference evidence="1" key="1">
    <citation type="submission" date="2023-06" db="EMBL/GenBank/DDBJ databases">
        <title>Genome-scale phylogeny and comparative genomics of the fungal order Sordariales.</title>
        <authorList>
            <consortium name="Lawrence Berkeley National Laboratory"/>
            <person name="Hensen N."/>
            <person name="Bonometti L."/>
            <person name="Westerberg I."/>
            <person name="Brannstrom I.O."/>
            <person name="Guillou S."/>
            <person name="Cros-Aarteil S."/>
            <person name="Calhoun S."/>
            <person name="Haridas S."/>
            <person name="Kuo A."/>
            <person name="Mondo S."/>
            <person name="Pangilinan J."/>
            <person name="Riley R."/>
            <person name="Labutti K."/>
            <person name="Andreopoulos B."/>
            <person name="Lipzen A."/>
            <person name="Chen C."/>
            <person name="Yanf M."/>
            <person name="Daum C."/>
            <person name="Ng V."/>
            <person name="Clum A."/>
            <person name="Steindorff A."/>
            <person name="Ohm R."/>
            <person name="Martin F."/>
            <person name="Silar P."/>
            <person name="Natvig D."/>
            <person name="Lalanne C."/>
            <person name="Gautier V."/>
            <person name="Ament-Velasquez S.L."/>
            <person name="Kruys A."/>
            <person name="Hutchinson M.I."/>
            <person name="Powell A.J."/>
            <person name="Barry K."/>
            <person name="Miller A.N."/>
            <person name="Grigoriev I.V."/>
            <person name="Debuchy R."/>
            <person name="Gladieux P."/>
            <person name="Thoren M.H."/>
            <person name="Johannesson H."/>
        </authorList>
    </citation>
    <scope>NUCLEOTIDE SEQUENCE</scope>
    <source>
        <strain evidence="1">SMH4607-1</strain>
    </source>
</reference>
<dbReference type="EMBL" id="JAUKUA010000001">
    <property type="protein sequence ID" value="KAK0730945.1"/>
    <property type="molecule type" value="Genomic_DNA"/>
</dbReference>
<organism evidence="1 2">
    <name type="scientific">Lasiosphaeris hirsuta</name>
    <dbReference type="NCBI Taxonomy" id="260670"/>
    <lineage>
        <taxon>Eukaryota</taxon>
        <taxon>Fungi</taxon>
        <taxon>Dikarya</taxon>
        <taxon>Ascomycota</taxon>
        <taxon>Pezizomycotina</taxon>
        <taxon>Sordariomycetes</taxon>
        <taxon>Sordariomycetidae</taxon>
        <taxon>Sordariales</taxon>
        <taxon>Lasiosphaeriaceae</taxon>
        <taxon>Lasiosphaeris</taxon>
    </lineage>
</organism>
<accession>A0AA40BB27</accession>
<dbReference type="AlphaFoldDB" id="A0AA40BB27"/>
<protein>
    <submittedName>
        <fullName evidence="1">Uncharacterized protein</fullName>
    </submittedName>
</protein>
<gene>
    <name evidence="1" type="ORF">B0H67DRAFT_55040</name>
</gene>
<evidence type="ECO:0000313" key="1">
    <source>
        <dbReference type="EMBL" id="KAK0730945.1"/>
    </source>
</evidence>
<dbReference type="Proteomes" id="UP001172102">
    <property type="component" value="Unassembled WGS sequence"/>
</dbReference>
<sequence length="224" mass="25236">MLWAREAFFVLSTAREFVYQAQSIPIEWSSQNQIDKSTRFVTSKYEYRCEARMKLEILRNLTPRSDSRILRGCAAQWQLKPSAGGTSASNSGRAMIGLSLAGDARSGVSGAAHSLCKLISLNPNGRAEPGRFEILYLWMMSWSYGRRKGWLSHTKKQPTNNLRIEMQMLLVYTESARANTPSGTSSHATPQHRTPCTVPTSVMHVVYRFKRQNADDLPPVIPRV</sequence>
<proteinExistence type="predicted"/>